<dbReference type="RefSeq" id="XP_066698739.1">
    <property type="nucleotide sequence ID" value="XM_066846341.1"/>
</dbReference>
<dbReference type="GeneID" id="92079403"/>
<gene>
    <name evidence="2" type="ORF">PG986_010119</name>
</gene>
<evidence type="ECO:0000313" key="2">
    <source>
        <dbReference type="EMBL" id="KAK7949233.1"/>
    </source>
</evidence>
<dbReference type="Proteomes" id="UP001391051">
    <property type="component" value="Unassembled WGS sequence"/>
</dbReference>
<dbReference type="Pfam" id="PF17111">
    <property type="entry name" value="PigL_N"/>
    <property type="match status" value="1"/>
</dbReference>
<proteinExistence type="predicted"/>
<keyword evidence="3" id="KW-1185">Reference proteome</keyword>
<feature type="domain" description="Azaphilone pigments biosynthesis cluster protein L N-terminal" evidence="1">
    <location>
        <begin position="4"/>
        <end position="221"/>
    </location>
</feature>
<dbReference type="InterPro" id="IPR031348">
    <property type="entry name" value="PigL_N"/>
</dbReference>
<reference evidence="2 3" key="1">
    <citation type="submission" date="2023-01" db="EMBL/GenBank/DDBJ databases">
        <title>Analysis of 21 Apiospora genomes using comparative genomics revels a genus with tremendous synthesis potential of carbohydrate active enzymes and secondary metabolites.</title>
        <authorList>
            <person name="Sorensen T."/>
        </authorList>
    </citation>
    <scope>NUCLEOTIDE SEQUENCE [LARGE SCALE GENOMIC DNA]</scope>
    <source>
        <strain evidence="2 3">CBS 24483</strain>
    </source>
</reference>
<organism evidence="2 3">
    <name type="scientific">Apiospora aurea</name>
    <dbReference type="NCBI Taxonomy" id="335848"/>
    <lineage>
        <taxon>Eukaryota</taxon>
        <taxon>Fungi</taxon>
        <taxon>Dikarya</taxon>
        <taxon>Ascomycota</taxon>
        <taxon>Pezizomycotina</taxon>
        <taxon>Sordariomycetes</taxon>
        <taxon>Xylariomycetidae</taxon>
        <taxon>Amphisphaeriales</taxon>
        <taxon>Apiosporaceae</taxon>
        <taxon>Apiospora</taxon>
    </lineage>
</organism>
<name>A0ABR1Q9K8_9PEZI</name>
<protein>
    <recommendedName>
        <fullName evidence="1">Azaphilone pigments biosynthesis cluster protein L N-terminal domain-containing protein</fullName>
    </recommendedName>
</protein>
<dbReference type="EMBL" id="JAQQWE010000006">
    <property type="protein sequence ID" value="KAK7949233.1"/>
    <property type="molecule type" value="Genomic_DNA"/>
</dbReference>
<accession>A0ABR1Q9K8</accession>
<evidence type="ECO:0000313" key="3">
    <source>
        <dbReference type="Proteomes" id="UP001391051"/>
    </source>
</evidence>
<comment type="caution">
    <text evidence="2">The sequence shown here is derived from an EMBL/GenBank/DDBJ whole genome shotgun (WGS) entry which is preliminary data.</text>
</comment>
<sequence length="296" mass="32429">MADAISVTGLILTVLDSIGSVSTIIDKIQGAPQLVVSLRSDLDALKPSLNQLGAIIRQVEPEHGAACIRNNHSPALQQLENAADNFATSLHRWTSHSADGKLAWRDGLDIATRHQSQVQTFQQHLAATKQSLTLSITVTSLQITTLNRDADYSNQVDVLRTDSIEATRQFTIELSRISEQIRDLTVSQSGDHRSQSDDDSDSALRQLQHYKSATESFQNLCSESIPNAVSGMRTQRISHVVISEDSTAHVGSFNELAGAQQVDQDISSISTRGKSFAIIGRANNIDFNLMFTKRYT</sequence>
<evidence type="ECO:0000259" key="1">
    <source>
        <dbReference type="Pfam" id="PF17111"/>
    </source>
</evidence>